<proteinExistence type="predicted"/>
<dbReference type="AlphaFoldDB" id="A0A074ZX27"/>
<protein>
    <submittedName>
        <fullName evidence="2">Uncharacterized protein</fullName>
    </submittedName>
</protein>
<dbReference type="KEGG" id="ovi:T265_03096"/>
<keyword evidence="3" id="KW-1185">Reference proteome</keyword>
<reference evidence="2 3" key="1">
    <citation type="submission" date="2013-11" db="EMBL/GenBank/DDBJ databases">
        <title>Opisthorchis viverrini - life in the bile duct.</title>
        <authorList>
            <person name="Young N.D."/>
            <person name="Nagarajan N."/>
            <person name="Lin S.J."/>
            <person name="Korhonen P.K."/>
            <person name="Jex A.R."/>
            <person name="Hall R.S."/>
            <person name="Safavi-Hemami H."/>
            <person name="Kaewkong W."/>
            <person name="Bertrand D."/>
            <person name="Gao S."/>
            <person name="Seet Q."/>
            <person name="Wongkham S."/>
            <person name="Teh B.T."/>
            <person name="Wongkham C."/>
            <person name="Intapan P.M."/>
            <person name="Maleewong W."/>
            <person name="Yang X."/>
            <person name="Hu M."/>
            <person name="Wang Z."/>
            <person name="Hofmann A."/>
            <person name="Sternberg P.W."/>
            <person name="Tan P."/>
            <person name="Wang J."/>
            <person name="Gasser R.B."/>
        </authorList>
    </citation>
    <scope>NUCLEOTIDE SEQUENCE [LARGE SCALE GENOMIC DNA]</scope>
</reference>
<dbReference type="CTD" id="20317283"/>
<organism evidence="2 3">
    <name type="scientific">Opisthorchis viverrini</name>
    <name type="common">Southeast Asian liver fluke</name>
    <dbReference type="NCBI Taxonomy" id="6198"/>
    <lineage>
        <taxon>Eukaryota</taxon>
        <taxon>Metazoa</taxon>
        <taxon>Spiralia</taxon>
        <taxon>Lophotrochozoa</taxon>
        <taxon>Platyhelminthes</taxon>
        <taxon>Trematoda</taxon>
        <taxon>Digenea</taxon>
        <taxon>Opisthorchiida</taxon>
        <taxon>Opisthorchiata</taxon>
        <taxon>Opisthorchiidae</taxon>
        <taxon>Opisthorchis</taxon>
    </lineage>
</organism>
<dbReference type="RefSeq" id="XP_009165765.1">
    <property type="nucleotide sequence ID" value="XM_009167501.1"/>
</dbReference>
<dbReference type="Proteomes" id="UP000054324">
    <property type="component" value="Unassembled WGS sequence"/>
</dbReference>
<sequence>MLVDIFEMDRYRKDYIPNGVFNTIGSDKSGSLGPTALCEETRNTYSIPGLSSGRDGFPGNAEETESDVGSQGNVHKRIIATGWNGKAENALGLYGALIGVRVSTGSLLPTAFTATTRNRYSVPLANEFAVSLSLEDWFPWQDEISVRKYRITTPPSINGITLKNEFSYDKCGKHTMWTFHENAFERFCSYASIDRIHGTHSERSCRATCVIAQAIRITELGPEGMIATYADNPLAVFWPVDFDAVLRRIGWVSTKSDCPTSVLQATENMYDLPTVNPLVTGIAMSGVVPTDLVERVDASRNSTTYSTTPSAPPSCSGASHSPASSRFTLPSGSDVIPETTSGLNRGACGAPGSASGRTLGFHVHWTVGFGLAANGTSMTVDAPALRMILSVNFSESFKSPASSRFTLPSGSDVIPETTSGLNREACGAPGSASGRSLGFHVHWTVGFGLAANGTSMTSPASSRFTLPSGSDVIPETTSGLNRGACGAPGSASGRTLGFHVHWTVGFGLAANGTSMTVDAPALRMILSVNFSESFSVGATNIRKDNGYWTVLDSLRRKFAAASQNQKLYSQRSIRFSGEYQEKFAAASQNQKLYSQRSIRFSGEYQESPASSRFTLPSGSDVIPETTSGLNRGACGAPGSASGRTLGFHVHWTVGFGLAANGTSMTVDAPALRTILSSPASSRFTLPSGSDVIPETTSGLNRGACGAPGSASGRSLGFHVHWTVGFGLAANGTSMTVDAPALRMILSVNFSESLRTGATGVQYNSNEGIV</sequence>
<dbReference type="GeneID" id="20317283"/>
<accession>A0A074ZX27</accession>
<evidence type="ECO:0000256" key="1">
    <source>
        <dbReference type="SAM" id="MobiDB-lite"/>
    </source>
</evidence>
<feature type="region of interest" description="Disordered" evidence="1">
    <location>
        <begin position="300"/>
        <end position="326"/>
    </location>
</feature>
<name>A0A074ZX27_OPIVI</name>
<evidence type="ECO:0000313" key="3">
    <source>
        <dbReference type="Proteomes" id="UP000054324"/>
    </source>
</evidence>
<gene>
    <name evidence="2" type="ORF">T265_03096</name>
</gene>
<evidence type="ECO:0000313" key="2">
    <source>
        <dbReference type="EMBL" id="KER30487.1"/>
    </source>
</evidence>
<feature type="compositionally biased region" description="Low complexity" evidence="1">
    <location>
        <begin position="302"/>
        <end position="325"/>
    </location>
</feature>
<dbReference type="EMBL" id="KL596660">
    <property type="protein sequence ID" value="KER30487.1"/>
    <property type="molecule type" value="Genomic_DNA"/>
</dbReference>
<feature type="region of interest" description="Disordered" evidence="1">
    <location>
        <begin position="49"/>
        <end position="69"/>
    </location>
</feature>